<dbReference type="Proteomes" id="UP000308528">
    <property type="component" value="Unassembled WGS sequence"/>
</dbReference>
<comment type="caution">
    <text evidence="4">The sequence shown here is derived from an EMBL/GenBank/DDBJ whole genome shotgun (WGS) entry which is preliminary data.</text>
</comment>
<name>A0A4S4N6B0_9BACT</name>
<feature type="transmembrane region" description="Helical" evidence="2">
    <location>
        <begin position="58"/>
        <end position="80"/>
    </location>
</feature>
<gene>
    <name evidence="4" type="ORF">E4021_17455</name>
</gene>
<evidence type="ECO:0000313" key="5">
    <source>
        <dbReference type="Proteomes" id="UP000308528"/>
    </source>
</evidence>
<dbReference type="AlphaFoldDB" id="A0A4S4N6B0"/>
<dbReference type="NCBIfam" id="NF033634">
    <property type="entry name" value="SLATT_1"/>
    <property type="match status" value="1"/>
</dbReference>
<keyword evidence="2" id="KW-1133">Transmembrane helix</keyword>
<dbReference type="OrthoDB" id="1252974at2"/>
<feature type="compositionally biased region" description="Basic and acidic residues" evidence="1">
    <location>
        <begin position="142"/>
        <end position="151"/>
    </location>
</feature>
<feature type="compositionally biased region" description="Polar residues" evidence="1">
    <location>
        <begin position="154"/>
        <end position="165"/>
    </location>
</feature>
<keyword evidence="2" id="KW-0812">Transmembrane</keyword>
<reference evidence="4 5" key="1">
    <citation type="submission" date="2019-04" db="EMBL/GenBank/DDBJ databases">
        <title>Lewinella litorea sp. nov., isolated from a marine sand.</title>
        <authorList>
            <person name="Yoon J.-H."/>
        </authorList>
    </citation>
    <scope>NUCLEOTIDE SEQUENCE [LARGE SCALE GENOMIC DNA]</scope>
    <source>
        <strain evidence="4 5">HSMS-39</strain>
    </source>
</reference>
<protein>
    <submittedName>
        <fullName evidence="4">SLATT domain-containing protein</fullName>
    </submittedName>
</protein>
<keyword evidence="5" id="KW-1185">Reference proteome</keyword>
<organism evidence="4 5">
    <name type="scientific">Neolewinella litorea</name>
    <dbReference type="NCBI Taxonomy" id="2562452"/>
    <lineage>
        <taxon>Bacteria</taxon>
        <taxon>Pseudomonadati</taxon>
        <taxon>Bacteroidota</taxon>
        <taxon>Saprospiria</taxon>
        <taxon>Saprospirales</taxon>
        <taxon>Lewinellaceae</taxon>
        <taxon>Neolewinella</taxon>
    </lineage>
</organism>
<evidence type="ECO:0000313" key="4">
    <source>
        <dbReference type="EMBL" id="THH34579.1"/>
    </source>
</evidence>
<dbReference type="RefSeq" id="WP_136460719.1">
    <property type="nucleotide sequence ID" value="NZ_SRSF01000016.1"/>
</dbReference>
<dbReference type="Pfam" id="PF18142">
    <property type="entry name" value="SLATT_fungal"/>
    <property type="match status" value="1"/>
</dbReference>
<keyword evidence="2" id="KW-0472">Membrane</keyword>
<evidence type="ECO:0000256" key="2">
    <source>
        <dbReference type="SAM" id="Phobius"/>
    </source>
</evidence>
<feature type="transmembrane region" description="Helical" evidence="2">
    <location>
        <begin position="26"/>
        <end position="52"/>
    </location>
</feature>
<proteinExistence type="predicted"/>
<dbReference type="EMBL" id="SRSF01000016">
    <property type="protein sequence ID" value="THH34579.1"/>
    <property type="molecule type" value="Genomic_DNA"/>
</dbReference>
<evidence type="ECO:0000256" key="1">
    <source>
        <dbReference type="SAM" id="MobiDB-lite"/>
    </source>
</evidence>
<dbReference type="InterPro" id="IPR041622">
    <property type="entry name" value="SLATT_fungi"/>
</dbReference>
<evidence type="ECO:0000259" key="3">
    <source>
        <dbReference type="Pfam" id="PF18142"/>
    </source>
</evidence>
<accession>A0A4S4N6B0</accession>
<feature type="region of interest" description="Disordered" evidence="1">
    <location>
        <begin position="142"/>
        <end position="165"/>
    </location>
</feature>
<feature type="domain" description="SMODS and SLOG-associating 2TM effector" evidence="3">
    <location>
        <begin position="14"/>
        <end position="131"/>
    </location>
</feature>
<sequence>MKENSIKDPLYQQIQREMNRVGRKVTIYNSVFYSIRILQIALAGTITVLSGWHNDSDGYSNIILALGAVITGITAFDTLFQVDSTRNTYKLVLFELRSIRTDIVFQTIQSNRVDGLDEKMQSKLFDRYRRAILFSRELIGSETDKNSHREPQPGTDTSVPAPTIS</sequence>